<proteinExistence type="predicted"/>
<evidence type="ECO:0008006" key="3">
    <source>
        <dbReference type="Google" id="ProtNLM"/>
    </source>
</evidence>
<reference evidence="1 2" key="1">
    <citation type="journal article" date="2018" name="Mol. Plant">
        <title>The genome of Artemisia annua provides insight into the evolution of Asteraceae family and artemisinin biosynthesis.</title>
        <authorList>
            <person name="Shen Q."/>
            <person name="Zhang L."/>
            <person name="Liao Z."/>
            <person name="Wang S."/>
            <person name="Yan T."/>
            <person name="Shi P."/>
            <person name="Liu M."/>
            <person name="Fu X."/>
            <person name="Pan Q."/>
            <person name="Wang Y."/>
            <person name="Lv Z."/>
            <person name="Lu X."/>
            <person name="Zhang F."/>
            <person name="Jiang W."/>
            <person name="Ma Y."/>
            <person name="Chen M."/>
            <person name="Hao X."/>
            <person name="Li L."/>
            <person name="Tang Y."/>
            <person name="Lv G."/>
            <person name="Zhou Y."/>
            <person name="Sun X."/>
            <person name="Brodelius P.E."/>
            <person name="Rose J.K.C."/>
            <person name="Tang K."/>
        </authorList>
    </citation>
    <scope>NUCLEOTIDE SEQUENCE [LARGE SCALE GENOMIC DNA]</scope>
    <source>
        <strain evidence="2">cv. Huhao1</strain>
        <tissue evidence="1">Leaf</tissue>
    </source>
</reference>
<accession>A0A2U1M8M3</accession>
<evidence type="ECO:0000313" key="2">
    <source>
        <dbReference type="Proteomes" id="UP000245207"/>
    </source>
</evidence>
<organism evidence="1 2">
    <name type="scientific">Artemisia annua</name>
    <name type="common">Sweet wormwood</name>
    <dbReference type="NCBI Taxonomy" id="35608"/>
    <lineage>
        <taxon>Eukaryota</taxon>
        <taxon>Viridiplantae</taxon>
        <taxon>Streptophyta</taxon>
        <taxon>Embryophyta</taxon>
        <taxon>Tracheophyta</taxon>
        <taxon>Spermatophyta</taxon>
        <taxon>Magnoliopsida</taxon>
        <taxon>eudicotyledons</taxon>
        <taxon>Gunneridae</taxon>
        <taxon>Pentapetalae</taxon>
        <taxon>asterids</taxon>
        <taxon>campanulids</taxon>
        <taxon>Asterales</taxon>
        <taxon>Asteraceae</taxon>
        <taxon>Asteroideae</taxon>
        <taxon>Anthemideae</taxon>
        <taxon>Artemisiinae</taxon>
        <taxon>Artemisia</taxon>
    </lineage>
</organism>
<sequence length="229" mass="26216">MDSSKPLYVYPSHGPGSLPIHEKLVGAQNYHSWHGAKEIWFSTKRKLGFVKGTIPRPPTIPVPPVTSVVIDVNIEMWETYNNLCFVHQKCWGKKCSICGFKWHPPDKCWEKVGYPVWHHKYKAQGKHNQSQSRFKYLEKGRGNGSNVNHRRTATSVSSGSNSFTFTSEQFENLIRSVLKDIKPGATTGDYINDELEFVAGMIALNAATNNALFYWIFRYWSHRSHDTIL</sequence>
<dbReference type="Proteomes" id="UP000245207">
    <property type="component" value="Unassembled WGS sequence"/>
</dbReference>
<dbReference type="AlphaFoldDB" id="A0A2U1M8M3"/>
<comment type="caution">
    <text evidence="1">The sequence shown here is derived from an EMBL/GenBank/DDBJ whole genome shotgun (WGS) entry which is preliminary data.</text>
</comment>
<name>A0A2U1M8M3_ARTAN</name>
<dbReference type="EMBL" id="PKPP01006115">
    <property type="protein sequence ID" value="PWA57609.1"/>
    <property type="molecule type" value="Genomic_DNA"/>
</dbReference>
<gene>
    <name evidence="1" type="ORF">CTI12_AA406700</name>
</gene>
<protein>
    <recommendedName>
        <fullName evidence="3">Retrotransposon Copia-like N-terminal domain-containing protein</fullName>
    </recommendedName>
</protein>
<keyword evidence="2" id="KW-1185">Reference proteome</keyword>
<evidence type="ECO:0000313" key="1">
    <source>
        <dbReference type="EMBL" id="PWA57609.1"/>
    </source>
</evidence>